<evidence type="ECO:0000256" key="2">
    <source>
        <dbReference type="ARBA" id="ARBA00023125"/>
    </source>
</evidence>
<dbReference type="PANTHER" id="PTHR35790">
    <property type="entry name" value="HTH-TYPE TRANSCRIPTIONAL REGULATOR PCHR"/>
    <property type="match status" value="1"/>
</dbReference>
<dbReference type="AlphaFoldDB" id="A0A3D9KCD0"/>
<dbReference type="PANTHER" id="PTHR35790:SF4">
    <property type="entry name" value="HTH-TYPE TRANSCRIPTIONAL REGULATOR PCHR"/>
    <property type="match status" value="1"/>
</dbReference>
<dbReference type="SUPFAM" id="SSF46785">
    <property type="entry name" value="Winged helix' DNA-binding domain"/>
    <property type="match status" value="1"/>
</dbReference>
<dbReference type="InterPro" id="IPR052067">
    <property type="entry name" value="Metal_resp_HTH_trans_reg"/>
</dbReference>
<proteinExistence type="predicted"/>
<dbReference type="InterPro" id="IPR000835">
    <property type="entry name" value="HTH_MarR-typ"/>
</dbReference>
<dbReference type="InterPro" id="IPR036390">
    <property type="entry name" value="WH_DNA-bd_sf"/>
</dbReference>
<accession>A0A3D9KCD0</accession>
<keyword evidence="3" id="KW-0804">Transcription</keyword>
<evidence type="ECO:0000256" key="1">
    <source>
        <dbReference type="ARBA" id="ARBA00023015"/>
    </source>
</evidence>
<name>A0A3D9KCD0_9BACL</name>
<feature type="domain" description="HTH marR-type" evidence="4">
    <location>
        <begin position="52"/>
        <end position="154"/>
    </location>
</feature>
<evidence type="ECO:0000313" key="6">
    <source>
        <dbReference type="Proteomes" id="UP000256977"/>
    </source>
</evidence>
<dbReference type="EMBL" id="QRDZ01000008">
    <property type="protein sequence ID" value="RED83236.1"/>
    <property type="molecule type" value="Genomic_DNA"/>
</dbReference>
<dbReference type="GO" id="GO:0003677">
    <property type="term" value="F:DNA binding"/>
    <property type="evidence" value="ECO:0007669"/>
    <property type="project" value="UniProtKB-KW"/>
</dbReference>
<keyword evidence="1" id="KW-0805">Transcription regulation</keyword>
<dbReference type="SMART" id="SM00347">
    <property type="entry name" value="HTH_MARR"/>
    <property type="match status" value="1"/>
</dbReference>
<comment type="caution">
    <text evidence="5">The sequence shown here is derived from an EMBL/GenBank/DDBJ whole genome shotgun (WGS) entry which is preliminary data.</text>
</comment>
<organism evidence="5 6">
    <name type="scientific">Cohnella phaseoli</name>
    <dbReference type="NCBI Taxonomy" id="456490"/>
    <lineage>
        <taxon>Bacteria</taxon>
        <taxon>Bacillati</taxon>
        <taxon>Bacillota</taxon>
        <taxon>Bacilli</taxon>
        <taxon>Bacillales</taxon>
        <taxon>Paenibacillaceae</taxon>
        <taxon>Cohnella</taxon>
    </lineage>
</organism>
<keyword evidence="2 5" id="KW-0238">DNA-binding</keyword>
<gene>
    <name evidence="5" type="ORF">DFP98_10879</name>
</gene>
<keyword evidence="6" id="KW-1185">Reference proteome</keyword>
<dbReference type="Gene3D" id="1.10.10.10">
    <property type="entry name" value="Winged helix-like DNA-binding domain superfamily/Winged helix DNA-binding domain"/>
    <property type="match status" value="1"/>
</dbReference>
<sequence>MSRTRVDANVEQAYLITEMMGQIGVIQKRFQAEGEDEERRWMMARTSDEDVIAFLKEATILMLHIVDAIGESTVVNGITISKRFGIPRGSVSKITRRLSEQGIVQIESLPDNKKEVLFRLTPMGQKVFNLHNELHIHIESNVREFLGRYDLEQMRFLLQCMKDTADMSWVRFDEGVDVQEENPVLGESRTDPVDQAAGEVSQILDMLRRLDSTKLRKIKELIRIAFLED</sequence>
<evidence type="ECO:0000259" key="4">
    <source>
        <dbReference type="SMART" id="SM00347"/>
    </source>
</evidence>
<dbReference type="InterPro" id="IPR036388">
    <property type="entry name" value="WH-like_DNA-bd_sf"/>
</dbReference>
<protein>
    <submittedName>
        <fullName evidence="5">DNA-binding MarR family transcriptional regulator</fullName>
    </submittedName>
</protein>
<reference evidence="5 6" key="1">
    <citation type="submission" date="2018-07" db="EMBL/GenBank/DDBJ databases">
        <title>Genomic Encyclopedia of Type Strains, Phase III (KMG-III): the genomes of soil and plant-associated and newly described type strains.</title>
        <authorList>
            <person name="Whitman W."/>
        </authorList>
    </citation>
    <scope>NUCLEOTIDE SEQUENCE [LARGE SCALE GENOMIC DNA]</scope>
    <source>
        <strain evidence="5 6">CECT 7287</strain>
    </source>
</reference>
<evidence type="ECO:0000313" key="5">
    <source>
        <dbReference type="EMBL" id="RED83236.1"/>
    </source>
</evidence>
<dbReference type="GO" id="GO:0003700">
    <property type="term" value="F:DNA-binding transcription factor activity"/>
    <property type="evidence" value="ECO:0007669"/>
    <property type="project" value="InterPro"/>
</dbReference>
<evidence type="ECO:0000256" key="3">
    <source>
        <dbReference type="ARBA" id="ARBA00023163"/>
    </source>
</evidence>
<dbReference type="Proteomes" id="UP000256977">
    <property type="component" value="Unassembled WGS sequence"/>
</dbReference>